<sequence length="102" mass="11241">MWYCAAANKSPYTKLTGADTAPGAQELPGAGANQLSLTTVTRDQEEEPRNPEGEKSRRPENERRNWEAEESGADGERTHPRMKQEDEEEADGGTNHAAAWEA</sequence>
<proteinExistence type="predicted"/>
<dbReference type="Proteomes" id="UP001066276">
    <property type="component" value="Chromosome 8"/>
</dbReference>
<accession>A0AAV7NQH0</accession>
<evidence type="ECO:0000256" key="1">
    <source>
        <dbReference type="SAM" id="MobiDB-lite"/>
    </source>
</evidence>
<gene>
    <name evidence="2" type="ORF">NDU88_005087</name>
</gene>
<feature type="compositionally biased region" description="Basic and acidic residues" evidence="1">
    <location>
        <begin position="74"/>
        <end position="84"/>
    </location>
</feature>
<evidence type="ECO:0000313" key="3">
    <source>
        <dbReference type="Proteomes" id="UP001066276"/>
    </source>
</evidence>
<dbReference type="EMBL" id="JANPWB010000012">
    <property type="protein sequence ID" value="KAJ1116882.1"/>
    <property type="molecule type" value="Genomic_DNA"/>
</dbReference>
<evidence type="ECO:0000313" key="2">
    <source>
        <dbReference type="EMBL" id="KAJ1116882.1"/>
    </source>
</evidence>
<comment type="caution">
    <text evidence="2">The sequence shown here is derived from an EMBL/GenBank/DDBJ whole genome shotgun (WGS) entry which is preliminary data.</text>
</comment>
<keyword evidence="3" id="KW-1185">Reference proteome</keyword>
<name>A0AAV7NQH0_PLEWA</name>
<feature type="region of interest" description="Disordered" evidence="1">
    <location>
        <begin position="7"/>
        <end position="102"/>
    </location>
</feature>
<dbReference type="AlphaFoldDB" id="A0AAV7NQH0"/>
<protein>
    <submittedName>
        <fullName evidence="2">Uncharacterized protein</fullName>
    </submittedName>
</protein>
<feature type="compositionally biased region" description="Basic and acidic residues" evidence="1">
    <location>
        <begin position="47"/>
        <end position="67"/>
    </location>
</feature>
<reference evidence="2" key="1">
    <citation type="journal article" date="2022" name="bioRxiv">
        <title>Sequencing and chromosome-scale assembly of the giantPleurodeles waltlgenome.</title>
        <authorList>
            <person name="Brown T."/>
            <person name="Elewa A."/>
            <person name="Iarovenko S."/>
            <person name="Subramanian E."/>
            <person name="Araus A.J."/>
            <person name="Petzold A."/>
            <person name="Susuki M."/>
            <person name="Suzuki K.-i.T."/>
            <person name="Hayashi T."/>
            <person name="Toyoda A."/>
            <person name="Oliveira C."/>
            <person name="Osipova E."/>
            <person name="Leigh N.D."/>
            <person name="Simon A."/>
            <person name="Yun M.H."/>
        </authorList>
    </citation>
    <scope>NUCLEOTIDE SEQUENCE</scope>
    <source>
        <strain evidence="2">20211129_DDA</strain>
        <tissue evidence="2">Liver</tissue>
    </source>
</reference>
<organism evidence="2 3">
    <name type="scientific">Pleurodeles waltl</name>
    <name type="common">Iberian ribbed newt</name>
    <dbReference type="NCBI Taxonomy" id="8319"/>
    <lineage>
        <taxon>Eukaryota</taxon>
        <taxon>Metazoa</taxon>
        <taxon>Chordata</taxon>
        <taxon>Craniata</taxon>
        <taxon>Vertebrata</taxon>
        <taxon>Euteleostomi</taxon>
        <taxon>Amphibia</taxon>
        <taxon>Batrachia</taxon>
        <taxon>Caudata</taxon>
        <taxon>Salamandroidea</taxon>
        <taxon>Salamandridae</taxon>
        <taxon>Pleurodelinae</taxon>
        <taxon>Pleurodeles</taxon>
    </lineage>
</organism>